<dbReference type="PIRSF" id="PIRSF037246">
    <property type="entry name" value="UCP037246"/>
    <property type="match status" value="1"/>
</dbReference>
<sequence>MQRKDIKCEIIEQHGVLSTSPAGWTKEINLIRWNDKPAKWDIRDWSPDHEKIGKGITLTDEEMTLLLEVLQREMQL</sequence>
<dbReference type="Pfam" id="PF02229">
    <property type="entry name" value="PC4"/>
    <property type="match status" value="1"/>
</dbReference>
<dbReference type="OrthoDB" id="7067273at2"/>
<dbReference type="GO" id="GO:0006355">
    <property type="term" value="P:regulation of DNA-templated transcription"/>
    <property type="evidence" value="ECO:0007669"/>
    <property type="project" value="InterPro"/>
</dbReference>
<dbReference type="EMBL" id="CP035281">
    <property type="protein sequence ID" value="QAT43451.1"/>
    <property type="molecule type" value="Genomic_DNA"/>
</dbReference>
<protein>
    <recommendedName>
        <fullName evidence="1">Transcriptional coactivator p15 (PC4) C-terminal domain-containing protein</fullName>
    </recommendedName>
</protein>
<dbReference type="RefSeq" id="WP_128746231.1">
    <property type="nucleotide sequence ID" value="NZ_CP035281.1"/>
</dbReference>
<dbReference type="InterPro" id="IPR017154">
    <property type="entry name" value="PC4-like"/>
</dbReference>
<name>A0A410PWY6_9FIRM</name>
<evidence type="ECO:0000259" key="1">
    <source>
        <dbReference type="Pfam" id="PF02229"/>
    </source>
</evidence>
<gene>
    <name evidence="2" type="ORF">EQM06_09610</name>
</gene>
<keyword evidence="3" id="KW-1185">Reference proteome</keyword>
<dbReference type="Gene3D" id="2.30.31.70">
    <property type="match status" value="1"/>
</dbReference>
<dbReference type="InterPro" id="IPR003173">
    <property type="entry name" value="PC4_C"/>
</dbReference>
<evidence type="ECO:0000313" key="2">
    <source>
        <dbReference type="EMBL" id="QAT43451.1"/>
    </source>
</evidence>
<dbReference type="GO" id="GO:0003677">
    <property type="term" value="F:DNA binding"/>
    <property type="evidence" value="ECO:0007669"/>
    <property type="project" value="InterPro"/>
</dbReference>
<proteinExistence type="predicted"/>
<accession>A0A410PWY6</accession>
<dbReference type="Proteomes" id="UP000287601">
    <property type="component" value="Chromosome"/>
</dbReference>
<feature type="domain" description="Transcriptional coactivator p15 (PC4) C-terminal" evidence="1">
    <location>
        <begin position="22"/>
        <end position="68"/>
    </location>
</feature>
<dbReference type="AlphaFoldDB" id="A0A410PWY6"/>
<dbReference type="KEGG" id="amij:EQM06_09610"/>
<reference evidence="2 3" key="1">
    <citation type="submission" date="2019-01" db="EMBL/GenBank/DDBJ databases">
        <title>Draft genomes of a novel of Aminipila strains.</title>
        <authorList>
            <person name="Ma S."/>
        </authorList>
    </citation>
    <scope>NUCLEOTIDE SEQUENCE [LARGE SCALE GENOMIC DNA]</scope>
    <source>
        <strain evidence="3">JN-39</strain>
    </source>
</reference>
<organism evidence="2 3">
    <name type="scientific">Aminipila luticellarii</name>
    <dbReference type="NCBI Taxonomy" id="2507160"/>
    <lineage>
        <taxon>Bacteria</taxon>
        <taxon>Bacillati</taxon>
        <taxon>Bacillota</taxon>
        <taxon>Clostridia</taxon>
        <taxon>Peptostreptococcales</taxon>
        <taxon>Anaerovoracaceae</taxon>
        <taxon>Aminipila</taxon>
    </lineage>
</organism>
<evidence type="ECO:0000313" key="3">
    <source>
        <dbReference type="Proteomes" id="UP000287601"/>
    </source>
</evidence>